<dbReference type="GO" id="GO:0015421">
    <property type="term" value="F:ABC-type oligopeptide transporter activity"/>
    <property type="evidence" value="ECO:0007669"/>
    <property type="project" value="TreeGrafter"/>
</dbReference>
<dbReference type="CDD" id="cd18585">
    <property type="entry name" value="ABC_6TM_CydC"/>
    <property type="match status" value="1"/>
</dbReference>
<dbReference type="Gene3D" id="3.40.50.300">
    <property type="entry name" value="P-loop containing nucleotide triphosphate hydrolases"/>
    <property type="match status" value="1"/>
</dbReference>
<keyword evidence="6 12" id="KW-0067">ATP-binding</keyword>
<dbReference type="PANTHER" id="PTHR43394">
    <property type="entry name" value="ATP-DEPENDENT PERMEASE MDL1, MITOCHONDRIAL"/>
    <property type="match status" value="1"/>
</dbReference>
<dbReference type="PROSITE" id="PS00211">
    <property type="entry name" value="ABC_TRANSPORTER_1"/>
    <property type="match status" value="1"/>
</dbReference>
<dbReference type="SUPFAM" id="SSF52540">
    <property type="entry name" value="P-loop containing nucleoside triphosphate hydrolases"/>
    <property type="match status" value="1"/>
</dbReference>
<comment type="subcellular location">
    <subcellularLocation>
        <location evidence="1">Cell membrane</location>
        <topology evidence="1">Multi-pass membrane protein</topology>
    </subcellularLocation>
</comment>
<dbReference type="Gene3D" id="1.20.1560.10">
    <property type="entry name" value="ABC transporter type 1, transmembrane domain"/>
    <property type="match status" value="1"/>
</dbReference>
<sequence>MRALLPFIVLMRHHLGWVLLGGFLSLLTLFSAIGLLALSGWFITATSLAGLTLISAQAFNYYTPGAGVRGFAILRTAGRYGERIATHEATFRLLSDLRCWFYRELEPLGPRQVAIFRSSDLLNRIVSDIDALDNLYLRVLVPSVMAVITTALLALFVSFYDTYLAWVLVLALFAGGVLLPLLGHSLGKYAGRTQISSKAALRNGWLDLIRGMADLRIYGASQRHSEQLLSQDAQLLGAQVKMSWVNGLTSGLMVMLAGLTMAIVLFMGIERLAIAELSGPQVVMLVLASIAAFEVVAGLPVAYQYLGKTLAAAARLNEVLSSTSDVSYGDAEQGPDSGRVVFNNVSFAYQSTPAINHFSLSVNPGETLAVLGNTGSGKSSLINLLARFWEPQTGRISLNGLAITNYTEEALRRQISVMSQPVKLFSGSVRENLQLANPQATDEQLWQVLEIADLDQFLHQERGLDHFIGENGQQLSGGQRKRLALARALLYKAPILILDEPLEGLDLESAEKIIQRLLIFCKTQNTTLIMITHHLVHLERFDRIALLDSGELVEEGQYDVLARQSSSRLSELLID</sequence>
<accession>A0A5P1R9W0</accession>
<keyword evidence="13" id="KW-1185">Reference proteome</keyword>
<dbReference type="InterPro" id="IPR036640">
    <property type="entry name" value="ABC1_TM_sf"/>
</dbReference>
<dbReference type="PANTHER" id="PTHR43394:SF1">
    <property type="entry name" value="ATP-BINDING CASSETTE SUB-FAMILY B MEMBER 10, MITOCHONDRIAL"/>
    <property type="match status" value="1"/>
</dbReference>
<dbReference type="InterPro" id="IPR014223">
    <property type="entry name" value="ABC_CydC/D"/>
</dbReference>
<feature type="transmembrane region" description="Helical" evidence="9">
    <location>
        <begin position="15"/>
        <end position="38"/>
    </location>
</feature>
<dbReference type="InterPro" id="IPR027417">
    <property type="entry name" value="P-loop_NTPase"/>
</dbReference>
<dbReference type="NCBIfam" id="TIGR02868">
    <property type="entry name" value="CydC"/>
    <property type="match status" value="1"/>
</dbReference>
<feature type="domain" description="ABC transmembrane type-1" evidence="11">
    <location>
        <begin position="19"/>
        <end position="308"/>
    </location>
</feature>
<dbReference type="InterPro" id="IPR003439">
    <property type="entry name" value="ABC_transporter-like_ATP-bd"/>
</dbReference>
<dbReference type="AlphaFoldDB" id="A0A5P1R9W0"/>
<dbReference type="FunFam" id="3.40.50.300:FF:000854">
    <property type="entry name" value="Multidrug ABC transporter ATP-binding protein"/>
    <property type="match status" value="1"/>
</dbReference>
<dbReference type="GO" id="GO:0045454">
    <property type="term" value="P:cell redox homeostasis"/>
    <property type="evidence" value="ECO:0007669"/>
    <property type="project" value="InterPro"/>
</dbReference>
<dbReference type="GO" id="GO:0034775">
    <property type="term" value="P:glutathione transmembrane transport"/>
    <property type="evidence" value="ECO:0007669"/>
    <property type="project" value="InterPro"/>
</dbReference>
<dbReference type="Proteomes" id="UP000324760">
    <property type="component" value="Chromosome"/>
</dbReference>
<evidence type="ECO:0000259" key="10">
    <source>
        <dbReference type="PROSITE" id="PS50893"/>
    </source>
</evidence>
<dbReference type="GO" id="GO:0005524">
    <property type="term" value="F:ATP binding"/>
    <property type="evidence" value="ECO:0007669"/>
    <property type="project" value="UniProtKB-KW"/>
</dbReference>
<feature type="transmembrane region" description="Helical" evidence="9">
    <location>
        <begin position="135"/>
        <end position="157"/>
    </location>
</feature>
<evidence type="ECO:0000256" key="7">
    <source>
        <dbReference type="ARBA" id="ARBA00022989"/>
    </source>
</evidence>
<keyword evidence="8 9" id="KW-0472">Membrane</keyword>
<dbReference type="GO" id="GO:0016887">
    <property type="term" value="F:ATP hydrolysis activity"/>
    <property type="evidence" value="ECO:0007669"/>
    <property type="project" value="InterPro"/>
</dbReference>
<keyword evidence="7 9" id="KW-1133">Transmembrane helix</keyword>
<evidence type="ECO:0000313" key="12">
    <source>
        <dbReference type="EMBL" id="QEQ96387.1"/>
    </source>
</evidence>
<keyword evidence="3" id="KW-1003">Cell membrane</keyword>
<dbReference type="OrthoDB" id="6336411at2"/>
<gene>
    <name evidence="12" type="primary">cydC</name>
    <name evidence="12" type="ORF">F0U83_06535</name>
</gene>
<keyword evidence="5" id="KW-0547">Nucleotide-binding</keyword>
<evidence type="ECO:0000313" key="13">
    <source>
        <dbReference type="Proteomes" id="UP000324760"/>
    </source>
</evidence>
<dbReference type="KEGG" id="ncu:F0U83_06535"/>
<dbReference type="InterPro" id="IPR039421">
    <property type="entry name" value="Type_1_exporter"/>
</dbReference>
<evidence type="ECO:0000256" key="2">
    <source>
        <dbReference type="ARBA" id="ARBA00022448"/>
    </source>
</evidence>
<dbReference type="PROSITE" id="PS50929">
    <property type="entry name" value="ABC_TM1F"/>
    <property type="match status" value="1"/>
</dbReference>
<dbReference type="SMART" id="SM00382">
    <property type="entry name" value="AAA"/>
    <property type="match status" value="1"/>
</dbReference>
<dbReference type="GO" id="GO:0005886">
    <property type="term" value="C:plasma membrane"/>
    <property type="evidence" value="ECO:0007669"/>
    <property type="project" value="UniProtKB-SubCell"/>
</dbReference>
<feature type="domain" description="ABC transporter" evidence="10">
    <location>
        <begin position="340"/>
        <end position="574"/>
    </location>
</feature>
<organism evidence="12 13">
    <name type="scientific">Neptunomonas concharum</name>
    <dbReference type="NCBI Taxonomy" id="1031538"/>
    <lineage>
        <taxon>Bacteria</taxon>
        <taxon>Pseudomonadati</taxon>
        <taxon>Pseudomonadota</taxon>
        <taxon>Gammaproteobacteria</taxon>
        <taxon>Oceanospirillales</taxon>
        <taxon>Oceanospirillaceae</taxon>
        <taxon>Neptunomonas</taxon>
    </lineage>
</organism>
<protein>
    <submittedName>
        <fullName evidence="12">Cysteine/glutathione ABC transporter ATP-binding protein/permease CydC</fullName>
    </submittedName>
</protein>
<feature type="transmembrane region" description="Helical" evidence="9">
    <location>
        <begin position="163"/>
        <end position="182"/>
    </location>
</feature>
<evidence type="ECO:0000259" key="11">
    <source>
        <dbReference type="PROSITE" id="PS50929"/>
    </source>
</evidence>
<feature type="transmembrane region" description="Helical" evidence="9">
    <location>
        <begin position="281"/>
        <end position="306"/>
    </location>
</feature>
<proteinExistence type="predicted"/>
<evidence type="ECO:0000256" key="9">
    <source>
        <dbReference type="SAM" id="Phobius"/>
    </source>
</evidence>
<evidence type="ECO:0000256" key="8">
    <source>
        <dbReference type="ARBA" id="ARBA00023136"/>
    </source>
</evidence>
<keyword evidence="2" id="KW-0813">Transport</keyword>
<dbReference type="InterPro" id="IPR003593">
    <property type="entry name" value="AAA+_ATPase"/>
</dbReference>
<dbReference type="NCBIfam" id="NF008364">
    <property type="entry name" value="PRK11160.1"/>
    <property type="match status" value="1"/>
</dbReference>
<name>A0A5P1R9W0_9GAMM</name>
<dbReference type="InterPro" id="IPR017871">
    <property type="entry name" value="ABC_transporter-like_CS"/>
</dbReference>
<dbReference type="Pfam" id="PF00005">
    <property type="entry name" value="ABC_tran"/>
    <property type="match status" value="1"/>
</dbReference>
<dbReference type="EMBL" id="CP043869">
    <property type="protein sequence ID" value="QEQ96387.1"/>
    <property type="molecule type" value="Genomic_DNA"/>
</dbReference>
<dbReference type="PROSITE" id="PS50893">
    <property type="entry name" value="ABC_TRANSPORTER_2"/>
    <property type="match status" value="1"/>
</dbReference>
<dbReference type="InterPro" id="IPR011527">
    <property type="entry name" value="ABC1_TM_dom"/>
</dbReference>
<reference evidence="12 13" key="1">
    <citation type="journal article" date="2019" name="Biochem. Eng. J.">
        <title>Metabolic engineering of the marine bacteria Neptunomonas concharum for the production of acetoin and meso-2,3-butanediol from acetate.</title>
        <authorList>
            <person name="Li W."/>
            <person name="Pu N."/>
            <person name="Liu C.-X."/>
            <person name="Yuan Q.-P."/>
            <person name="Li Z.-J."/>
        </authorList>
    </citation>
    <scope>NUCLEOTIDE SEQUENCE [LARGE SCALE GENOMIC DNA]</scope>
    <source>
        <strain evidence="12 13">JCM17730</strain>
    </source>
</reference>
<dbReference type="Pfam" id="PF00664">
    <property type="entry name" value="ABC_membrane"/>
    <property type="match status" value="1"/>
</dbReference>
<evidence type="ECO:0000256" key="5">
    <source>
        <dbReference type="ARBA" id="ARBA00022741"/>
    </source>
</evidence>
<evidence type="ECO:0000256" key="3">
    <source>
        <dbReference type="ARBA" id="ARBA00022475"/>
    </source>
</evidence>
<dbReference type="SUPFAM" id="SSF90123">
    <property type="entry name" value="ABC transporter transmembrane region"/>
    <property type="match status" value="1"/>
</dbReference>
<feature type="transmembrane region" description="Helical" evidence="9">
    <location>
        <begin position="244"/>
        <end position="269"/>
    </location>
</feature>
<evidence type="ECO:0000256" key="4">
    <source>
        <dbReference type="ARBA" id="ARBA00022692"/>
    </source>
</evidence>
<keyword evidence="4 9" id="KW-0812">Transmembrane</keyword>
<evidence type="ECO:0000256" key="6">
    <source>
        <dbReference type="ARBA" id="ARBA00022840"/>
    </source>
</evidence>
<dbReference type="RefSeq" id="WP_138988490.1">
    <property type="nucleotide sequence ID" value="NZ_CP043869.1"/>
</dbReference>
<evidence type="ECO:0000256" key="1">
    <source>
        <dbReference type="ARBA" id="ARBA00004651"/>
    </source>
</evidence>